<feature type="transmembrane region" description="Helical" evidence="16">
    <location>
        <begin position="316"/>
        <end position="338"/>
    </location>
</feature>
<evidence type="ECO:0000256" key="2">
    <source>
        <dbReference type="ARBA" id="ARBA00022676"/>
    </source>
</evidence>
<keyword evidence="6" id="KW-0573">Peptidoglycan synthesis</keyword>
<evidence type="ECO:0000256" key="8">
    <source>
        <dbReference type="ARBA" id="ARBA00023136"/>
    </source>
</evidence>
<evidence type="ECO:0000256" key="5">
    <source>
        <dbReference type="ARBA" id="ARBA00022960"/>
    </source>
</evidence>
<accession>A0A2H0UVH4</accession>
<gene>
    <name evidence="17" type="ORF">COU03_03930</name>
</gene>
<dbReference type="InterPro" id="IPR001182">
    <property type="entry name" value="FtsW/RodA"/>
</dbReference>
<evidence type="ECO:0000256" key="1">
    <source>
        <dbReference type="ARBA" id="ARBA00004141"/>
    </source>
</evidence>
<name>A0A2H0UVH4_9BACT</name>
<evidence type="ECO:0000256" key="7">
    <source>
        <dbReference type="ARBA" id="ARBA00022989"/>
    </source>
</evidence>
<evidence type="ECO:0000256" key="9">
    <source>
        <dbReference type="ARBA" id="ARBA00032370"/>
    </source>
</evidence>
<feature type="transmembrane region" description="Helical" evidence="16">
    <location>
        <begin position="53"/>
        <end position="70"/>
    </location>
</feature>
<keyword evidence="4 16" id="KW-0812">Transmembrane</keyword>
<dbReference type="AlphaFoldDB" id="A0A2H0UVH4"/>
<keyword evidence="8 16" id="KW-0472">Membrane</keyword>
<proteinExistence type="inferred from homology"/>
<feature type="transmembrane region" description="Helical" evidence="16">
    <location>
        <begin position="122"/>
        <end position="138"/>
    </location>
</feature>
<reference evidence="18" key="1">
    <citation type="submission" date="2017-09" db="EMBL/GenBank/DDBJ databases">
        <title>Depth-based differentiation of microbial function through sediment-hosted aquifers and enrichment of novel symbionts in the deep terrestrial subsurface.</title>
        <authorList>
            <person name="Probst A.J."/>
            <person name="Ladd B."/>
            <person name="Jarett J.K."/>
            <person name="Geller-Mcgrath D.E."/>
            <person name="Sieber C.M.K."/>
            <person name="Emerson J.B."/>
            <person name="Anantharaman K."/>
            <person name="Thomas B.C."/>
            <person name="Malmstrom R."/>
            <person name="Stieglmeier M."/>
            <person name="Klingl A."/>
            <person name="Woyke T."/>
            <person name="Ryan C.M."/>
            <person name="Banfield J.F."/>
        </authorList>
    </citation>
    <scope>NUCLEOTIDE SEQUENCE [LARGE SCALE GENOMIC DNA]</scope>
</reference>
<dbReference type="PANTHER" id="PTHR30474">
    <property type="entry name" value="CELL CYCLE PROTEIN"/>
    <property type="match status" value="1"/>
</dbReference>
<keyword evidence="3" id="KW-0808">Transferase</keyword>
<feature type="transmembrane region" description="Helical" evidence="16">
    <location>
        <begin position="82"/>
        <end position="102"/>
    </location>
</feature>
<dbReference type="Pfam" id="PF01098">
    <property type="entry name" value="FTSW_RODA_SPOVE"/>
    <property type="match status" value="1"/>
</dbReference>
<evidence type="ECO:0000256" key="6">
    <source>
        <dbReference type="ARBA" id="ARBA00022984"/>
    </source>
</evidence>
<comment type="catalytic activity">
    <reaction evidence="15">
        <text>[GlcNAc-(1-&gt;4)-Mur2Ac(oyl-L-Ala-gamma-D-Glu-L-Lys-D-Ala-D-Ala)](n)-di-trans,octa-cis-undecaprenyl diphosphate + beta-D-GlcNAc-(1-&gt;4)-Mur2Ac(oyl-L-Ala-gamma-D-Glu-L-Lys-D-Ala-D-Ala)-di-trans,octa-cis-undecaprenyl diphosphate = [GlcNAc-(1-&gt;4)-Mur2Ac(oyl-L-Ala-gamma-D-Glu-L-Lys-D-Ala-D-Ala)](n+1)-di-trans,octa-cis-undecaprenyl diphosphate + di-trans,octa-cis-undecaprenyl diphosphate + H(+)</text>
        <dbReference type="Rhea" id="RHEA:23708"/>
        <dbReference type="Rhea" id="RHEA-COMP:9602"/>
        <dbReference type="Rhea" id="RHEA-COMP:9603"/>
        <dbReference type="ChEBI" id="CHEBI:15378"/>
        <dbReference type="ChEBI" id="CHEBI:58405"/>
        <dbReference type="ChEBI" id="CHEBI:60033"/>
        <dbReference type="ChEBI" id="CHEBI:78435"/>
        <dbReference type="EC" id="2.4.99.28"/>
    </reaction>
</comment>
<evidence type="ECO:0000256" key="13">
    <source>
        <dbReference type="ARBA" id="ARBA00041418"/>
    </source>
</evidence>
<protein>
    <recommendedName>
        <fullName evidence="12">Probable peptidoglycan glycosyltransferase FtsW</fullName>
        <ecNumber evidence="14">2.4.99.28</ecNumber>
    </recommendedName>
    <alternativeName>
        <fullName evidence="13">Cell division protein FtsW</fullName>
    </alternativeName>
    <alternativeName>
        <fullName evidence="10">Cell wall polymerase</fullName>
    </alternativeName>
    <alternativeName>
        <fullName evidence="9">Peptidoglycan polymerase</fullName>
    </alternativeName>
</protein>
<feature type="transmembrane region" description="Helical" evidence="16">
    <location>
        <begin position="284"/>
        <end position="304"/>
    </location>
</feature>
<sequence length="377" mass="40856">MAKKAIKKKSPPDYLLLIIAVVLTVWGLFTVGMTSLPLSQQRFGNPWNYLQNQIIRLAIGLACGLVLYKLPLKIFKKFAPLAFASAIALALLVFAPMLGVKIAGGQRWINIGDGFLIQPSEFLKIAFIIYLAAWLGKSQTVPNKKKTKEILLPFLAIATVVFAILIAQSDLSTLGILMVVCLAMYFISATPLWHTLSIAGAGAIGLTAFILLEPYRIRRWLVFMNPESDPLGHGFQLRQALMAVGSGKLRGIGDGFGLGLNNPQVGLLPAPLTDSIFAIIGKGWGFLGASLFVALIVLFFWRVLKIAKKLGATFEGLTVFGIGVWIVFQSFFSIGGMIGLLPMGGVPLPFFSYGGSHIIAEMMALGVLLNFSKKVQK</sequence>
<keyword evidence="7 16" id="KW-1133">Transmembrane helix</keyword>
<dbReference type="EMBL" id="PFAV01000073">
    <property type="protein sequence ID" value="PIR90832.1"/>
    <property type="molecule type" value="Genomic_DNA"/>
</dbReference>
<feature type="transmembrane region" description="Helical" evidence="16">
    <location>
        <begin position="174"/>
        <end position="193"/>
    </location>
</feature>
<evidence type="ECO:0000256" key="14">
    <source>
        <dbReference type="ARBA" id="ARBA00044770"/>
    </source>
</evidence>
<dbReference type="GO" id="GO:0051301">
    <property type="term" value="P:cell division"/>
    <property type="evidence" value="ECO:0007669"/>
    <property type="project" value="InterPro"/>
</dbReference>
<comment type="subcellular location">
    <subcellularLocation>
        <location evidence="1">Membrane</location>
        <topology evidence="1">Multi-pass membrane protein</topology>
    </subcellularLocation>
</comment>
<keyword evidence="2" id="KW-0328">Glycosyltransferase</keyword>
<dbReference type="GO" id="GO:0008360">
    <property type="term" value="P:regulation of cell shape"/>
    <property type="evidence" value="ECO:0007669"/>
    <property type="project" value="UniProtKB-KW"/>
</dbReference>
<evidence type="ECO:0000313" key="18">
    <source>
        <dbReference type="Proteomes" id="UP000228906"/>
    </source>
</evidence>
<evidence type="ECO:0000256" key="16">
    <source>
        <dbReference type="SAM" id="Phobius"/>
    </source>
</evidence>
<evidence type="ECO:0000256" key="10">
    <source>
        <dbReference type="ARBA" id="ARBA00033270"/>
    </source>
</evidence>
<dbReference type="GO" id="GO:0015648">
    <property type="term" value="F:lipid-linked peptidoglycan transporter activity"/>
    <property type="evidence" value="ECO:0007669"/>
    <property type="project" value="TreeGrafter"/>
</dbReference>
<comment type="similarity">
    <text evidence="11">Belongs to the SEDS family. FtsW subfamily.</text>
</comment>
<dbReference type="GO" id="GO:0009252">
    <property type="term" value="P:peptidoglycan biosynthetic process"/>
    <property type="evidence" value="ECO:0007669"/>
    <property type="project" value="UniProtKB-KW"/>
</dbReference>
<organism evidence="17 18">
    <name type="scientific">bacterium (Candidatus Gribaldobacteria) CG10_big_fil_rev_8_21_14_0_10_41_12</name>
    <dbReference type="NCBI Taxonomy" id="2014277"/>
    <lineage>
        <taxon>Bacteria</taxon>
        <taxon>Candidatus Gribaldobacteria</taxon>
    </lineage>
</organism>
<keyword evidence="5" id="KW-0133">Cell shape</keyword>
<feature type="transmembrane region" description="Helical" evidence="16">
    <location>
        <begin position="150"/>
        <end position="168"/>
    </location>
</feature>
<dbReference type="GO" id="GO:0005886">
    <property type="term" value="C:plasma membrane"/>
    <property type="evidence" value="ECO:0007669"/>
    <property type="project" value="TreeGrafter"/>
</dbReference>
<feature type="transmembrane region" description="Helical" evidence="16">
    <location>
        <begin position="198"/>
        <end position="217"/>
    </location>
</feature>
<feature type="transmembrane region" description="Helical" evidence="16">
    <location>
        <begin position="12"/>
        <end position="33"/>
    </location>
</feature>
<evidence type="ECO:0000256" key="15">
    <source>
        <dbReference type="ARBA" id="ARBA00049902"/>
    </source>
</evidence>
<evidence type="ECO:0000256" key="3">
    <source>
        <dbReference type="ARBA" id="ARBA00022679"/>
    </source>
</evidence>
<evidence type="ECO:0000256" key="4">
    <source>
        <dbReference type="ARBA" id="ARBA00022692"/>
    </source>
</evidence>
<dbReference type="EC" id="2.4.99.28" evidence="14"/>
<evidence type="ECO:0000313" key="17">
    <source>
        <dbReference type="EMBL" id="PIR90832.1"/>
    </source>
</evidence>
<dbReference type="PANTHER" id="PTHR30474:SF2">
    <property type="entry name" value="PEPTIDOGLYCAN GLYCOSYLTRANSFERASE FTSW-RELATED"/>
    <property type="match status" value="1"/>
</dbReference>
<evidence type="ECO:0000256" key="11">
    <source>
        <dbReference type="ARBA" id="ARBA00038053"/>
    </source>
</evidence>
<dbReference type="GO" id="GO:0008955">
    <property type="term" value="F:peptidoglycan glycosyltransferase activity"/>
    <property type="evidence" value="ECO:0007669"/>
    <property type="project" value="UniProtKB-EC"/>
</dbReference>
<dbReference type="GO" id="GO:0032153">
    <property type="term" value="C:cell division site"/>
    <property type="evidence" value="ECO:0007669"/>
    <property type="project" value="TreeGrafter"/>
</dbReference>
<evidence type="ECO:0000256" key="12">
    <source>
        <dbReference type="ARBA" id="ARBA00041185"/>
    </source>
</evidence>
<dbReference type="Proteomes" id="UP000228906">
    <property type="component" value="Unassembled WGS sequence"/>
</dbReference>
<comment type="caution">
    <text evidence="17">The sequence shown here is derived from an EMBL/GenBank/DDBJ whole genome shotgun (WGS) entry which is preliminary data.</text>
</comment>
<feature type="transmembrane region" description="Helical" evidence="16">
    <location>
        <begin position="350"/>
        <end position="371"/>
    </location>
</feature>